<feature type="non-terminal residue" evidence="1">
    <location>
        <position position="1"/>
    </location>
</feature>
<name>A0ABT8UV58_9MYCO</name>
<protein>
    <recommendedName>
        <fullName evidence="3">Peptidase M10 metallopeptidase domain-containing protein</fullName>
    </recommendedName>
</protein>
<evidence type="ECO:0000313" key="1">
    <source>
        <dbReference type="EMBL" id="MDO3640094.1"/>
    </source>
</evidence>
<dbReference type="SUPFAM" id="SSF55486">
    <property type="entry name" value="Metalloproteases ('zincins'), catalytic domain"/>
    <property type="match status" value="1"/>
</dbReference>
<comment type="caution">
    <text evidence="1">The sequence shown here is derived from an EMBL/GenBank/DDBJ whole genome shotgun (WGS) entry which is preliminary data.</text>
</comment>
<evidence type="ECO:0008006" key="3">
    <source>
        <dbReference type="Google" id="ProtNLM"/>
    </source>
</evidence>
<reference evidence="1" key="1">
    <citation type="submission" date="2023-07" db="EMBL/GenBank/DDBJ databases">
        <title>Mycolicibacterium sp. nov., a novel bacterial species.</title>
        <authorList>
            <person name="Cao Y."/>
        </authorList>
    </citation>
    <scope>NUCLEOTIDE SEQUENCE</scope>
    <source>
        <strain evidence="1">KC 300</strain>
    </source>
</reference>
<evidence type="ECO:0000313" key="2">
    <source>
        <dbReference type="Proteomes" id="UP001168823"/>
    </source>
</evidence>
<keyword evidence="2" id="KW-1185">Reference proteome</keyword>
<accession>A0ABT8UV58</accession>
<proteinExistence type="predicted"/>
<gene>
    <name evidence="1" type="ORF">Q2100_30415</name>
</gene>
<dbReference type="EMBL" id="JAUMSQ010000459">
    <property type="protein sequence ID" value="MDO3640094.1"/>
    <property type="molecule type" value="Genomic_DNA"/>
</dbReference>
<sequence>GTMGPDHEHVFVRGTDGNAYHKYWQLTTEPVGEVSFAVSECAFGWTAAYRQSGTHVTVRIQLNPDTGITAATMNTLRTNWRNGILAAWGDRFDCRAPNGGRQRLTFDVQWVASNAHHVVRVRPGPDRSNMTLWDTSDTGNVAAHEFGHMLGHPDEYADAACPSRNPVSTGTVMDDNTETVARLYNRICAFHGGGHAPVAGAAQEPGEKASQLGSRMLIENMKPARRAQILGHLRAIADAQEVADGESAAEVTFELSGGAPGERYTYRIGVSADGSAHRRVVDELRTPTAKDAFEDRGDDVDATVPRDLATRVFAAARDTGLLDDEAPSVLPQGSKLVPDSMIAVITVRDGDAIRRIWLPAGGQADASIVFDEEAADVPFNTPMQLPARSVQALQPLLDALSAVEEAL</sequence>
<dbReference type="Proteomes" id="UP001168823">
    <property type="component" value="Unassembled WGS sequence"/>
</dbReference>
<organism evidence="1 2">
    <name type="scientific">Mycolicibacterium arseniciresistens</name>
    <dbReference type="NCBI Taxonomy" id="3062257"/>
    <lineage>
        <taxon>Bacteria</taxon>
        <taxon>Bacillati</taxon>
        <taxon>Actinomycetota</taxon>
        <taxon>Actinomycetes</taxon>
        <taxon>Mycobacteriales</taxon>
        <taxon>Mycobacteriaceae</taxon>
        <taxon>Mycolicibacterium</taxon>
    </lineage>
</organism>
<dbReference type="RefSeq" id="WP_302917009.1">
    <property type="nucleotide sequence ID" value="NZ_JAUMSQ010000459.1"/>
</dbReference>